<dbReference type="EMBL" id="MRDE01000081">
    <property type="protein sequence ID" value="OMH23077.1"/>
    <property type="molecule type" value="Genomic_DNA"/>
</dbReference>
<sequence>MARSGGGRHLRKETMDTILQEPTWLAVQRDLGHDVADLSGPGWRAGAVLQRRRVGSFLYCPYGPVVAEPGALPAALTALTGEARRAGAWFLRLEPMPAGDGLEPGRGRDVAELREVLAARGARISPSDVQPRRTRLIDLRRPPEDLLAGMTGSIRTIYRNGHKKGLAVEASSDPADIAILLGFLELTASRKGIRTHPERYLRQVAATLMPRDAAKLYITRQHGTPVCAALVYDSATVRTFAHAAVPAQHRRLRPNQPLIVQAMLDARARGQHAADLFGIAPTDDPSHPWAGFTAFKRSFGGIDVAHTGTWDLPVRSAAYGLYRQARSTLDASRQGERRVRRALAAARSSARPAGSPAS</sequence>
<dbReference type="PANTHER" id="PTHR36174:SF1">
    <property type="entry name" value="LIPID II:GLYCINE GLYCYLTRANSFERASE"/>
    <property type="match status" value="1"/>
</dbReference>
<keyword evidence="4" id="KW-0573">Peptidoglycan synthesis</keyword>
<dbReference type="Pfam" id="PF13480">
    <property type="entry name" value="Acetyltransf_6"/>
    <property type="match status" value="1"/>
</dbReference>
<dbReference type="GO" id="GO:0071555">
    <property type="term" value="P:cell wall organization"/>
    <property type="evidence" value="ECO:0007669"/>
    <property type="project" value="UniProtKB-KW"/>
</dbReference>
<dbReference type="InterPro" id="IPR016181">
    <property type="entry name" value="Acyl_CoA_acyltransferase"/>
</dbReference>
<proteinExistence type="inferred from homology"/>
<gene>
    <name evidence="8" type="ORF">BKD30_14515</name>
</gene>
<dbReference type="InterPro" id="IPR038740">
    <property type="entry name" value="BioF2-like_GNAT_dom"/>
</dbReference>
<dbReference type="InterPro" id="IPR003447">
    <property type="entry name" value="FEMABX"/>
</dbReference>
<dbReference type="GO" id="GO:0016755">
    <property type="term" value="F:aminoacyltransferase activity"/>
    <property type="evidence" value="ECO:0007669"/>
    <property type="project" value="InterPro"/>
</dbReference>
<dbReference type="SUPFAM" id="SSF55729">
    <property type="entry name" value="Acyl-CoA N-acyltransferases (Nat)"/>
    <property type="match status" value="2"/>
</dbReference>
<feature type="domain" description="BioF2-like acetyltransferase" evidence="7">
    <location>
        <begin position="160"/>
        <end position="278"/>
    </location>
</feature>
<dbReference type="PANTHER" id="PTHR36174">
    <property type="entry name" value="LIPID II:GLYCINE GLYCYLTRANSFERASE"/>
    <property type="match status" value="1"/>
</dbReference>
<dbReference type="GO" id="GO:0008360">
    <property type="term" value="P:regulation of cell shape"/>
    <property type="evidence" value="ECO:0007669"/>
    <property type="project" value="UniProtKB-KW"/>
</dbReference>
<name>A0A1R1L6B3_9MICC</name>
<accession>A0A1R1L6B3</accession>
<dbReference type="InterPro" id="IPR050644">
    <property type="entry name" value="PG_Glycine_Bridge_Synth"/>
</dbReference>
<comment type="caution">
    <text evidence="8">The sequence shown here is derived from an EMBL/GenBank/DDBJ whole genome shotgun (WGS) entry which is preliminary data.</text>
</comment>
<evidence type="ECO:0000256" key="2">
    <source>
        <dbReference type="ARBA" id="ARBA00022679"/>
    </source>
</evidence>
<keyword evidence="9" id="KW-1185">Reference proteome</keyword>
<keyword evidence="5" id="KW-0012">Acyltransferase</keyword>
<evidence type="ECO:0000313" key="8">
    <source>
        <dbReference type="EMBL" id="OMH23077.1"/>
    </source>
</evidence>
<evidence type="ECO:0000259" key="7">
    <source>
        <dbReference type="Pfam" id="PF13480"/>
    </source>
</evidence>
<evidence type="ECO:0000256" key="3">
    <source>
        <dbReference type="ARBA" id="ARBA00022960"/>
    </source>
</evidence>
<dbReference type="AlphaFoldDB" id="A0A1R1L6B3"/>
<dbReference type="Proteomes" id="UP000187085">
    <property type="component" value="Unassembled WGS sequence"/>
</dbReference>
<protein>
    <recommendedName>
        <fullName evidence="7">BioF2-like acetyltransferase domain-containing protein</fullName>
    </recommendedName>
</protein>
<dbReference type="PROSITE" id="PS51191">
    <property type="entry name" value="FEMABX"/>
    <property type="match status" value="1"/>
</dbReference>
<keyword evidence="3" id="KW-0133">Cell shape</keyword>
<organism evidence="8 9">
    <name type="scientific">Tersicoccus phoenicis</name>
    <dbReference type="NCBI Taxonomy" id="554083"/>
    <lineage>
        <taxon>Bacteria</taxon>
        <taxon>Bacillati</taxon>
        <taxon>Actinomycetota</taxon>
        <taxon>Actinomycetes</taxon>
        <taxon>Micrococcales</taxon>
        <taxon>Micrococcaceae</taxon>
        <taxon>Tersicoccus</taxon>
    </lineage>
</organism>
<evidence type="ECO:0000256" key="1">
    <source>
        <dbReference type="ARBA" id="ARBA00009943"/>
    </source>
</evidence>
<keyword evidence="6" id="KW-0961">Cell wall biogenesis/degradation</keyword>
<evidence type="ECO:0000256" key="4">
    <source>
        <dbReference type="ARBA" id="ARBA00022984"/>
    </source>
</evidence>
<reference evidence="8 9" key="1">
    <citation type="submission" date="2016-12" db="EMBL/GenBank/DDBJ databases">
        <title>Draft genome of Tersicoccus phoenicis 1P05MA.</title>
        <authorList>
            <person name="Nakajima Y."/>
            <person name="Yoshizawa S."/>
            <person name="Nakamura K."/>
            <person name="Ogura Y."/>
            <person name="Hayashi T."/>
            <person name="Kogure K."/>
        </authorList>
    </citation>
    <scope>NUCLEOTIDE SEQUENCE [LARGE SCALE GENOMIC DNA]</scope>
    <source>
        <strain evidence="8 9">1p05MA</strain>
    </source>
</reference>
<dbReference type="Gene3D" id="3.40.630.30">
    <property type="match status" value="1"/>
</dbReference>
<evidence type="ECO:0000256" key="6">
    <source>
        <dbReference type="ARBA" id="ARBA00023316"/>
    </source>
</evidence>
<evidence type="ECO:0000313" key="9">
    <source>
        <dbReference type="Proteomes" id="UP000187085"/>
    </source>
</evidence>
<dbReference type="GO" id="GO:0009252">
    <property type="term" value="P:peptidoglycan biosynthetic process"/>
    <property type="evidence" value="ECO:0007669"/>
    <property type="project" value="UniProtKB-KW"/>
</dbReference>
<dbReference type="STRING" id="554083.BKD30_14515"/>
<keyword evidence="2" id="KW-0808">Transferase</keyword>
<comment type="similarity">
    <text evidence="1">Belongs to the FemABX family.</text>
</comment>
<evidence type="ECO:0000256" key="5">
    <source>
        <dbReference type="ARBA" id="ARBA00023315"/>
    </source>
</evidence>